<dbReference type="CDD" id="cd18624">
    <property type="entry name" value="GH32_Fruct1-like"/>
    <property type="match status" value="1"/>
</dbReference>
<dbReference type="OrthoDB" id="202537at2759"/>
<dbReference type="Pfam" id="PF00251">
    <property type="entry name" value="Glyco_hydro_32N"/>
    <property type="match status" value="1"/>
</dbReference>
<dbReference type="InterPro" id="IPR050551">
    <property type="entry name" value="Fructan_Metab_Enzymes"/>
</dbReference>
<dbReference type="Proteomes" id="UP000230069">
    <property type="component" value="Unassembled WGS sequence"/>
</dbReference>
<protein>
    <recommendedName>
        <fullName evidence="10">Cell wall invertase</fullName>
    </recommendedName>
</protein>
<name>A0A2G5CA88_AQUCA</name>
<dbReference type="SUPFAM" id="SSF75005">
    <property type="entry name" value="Arabinanase/levansucrase/invertase"/>
    <property type="match status" value="1"/>
</dbReference>
<evidence type="ECO:0000256" key="4">
    <source>
        <dbReference type="RuleBase" id="RU362110"/>
    </source>
</evidence>
<feature type="transmembrane region" description="Helical" evidence="5">
    <location>
        <begin position="40"/>
        <end position="57"/>
    </location>
</feature>
<organism evidence="8 9">
    <name type="scientific">Aquilegia coerulea</name>
    <name type="common">Rocky mountain columbine</name>
    <dbReference type="NCBI Taxonomy" id="218851"/>
    <lineage>
        <taxon>Eukaryota</taxon>
        <taxon>Viridiplantae</taxon>
        <taxon>Streptophyta</taxon>
        <taxon>Embryophyta</taxon>
        <taxon>Tracheophyta</taxon>
        <taxon>Spermatophyta</taxon>
        <taxon>Magnoliopsida</taxon>
        <taxon>Ranunculales</taxon>
        <taxon>Ranunculaceae</taxon>
        <taxon>Thalictroideae</taxon>
        <taxon>Aquilegia</taxon>
    </lineage>
</organism>
<keyword evidence="5" id="KW-0472">Membrane</keyword>
<dbReference type="AlphaFoldDB" id="A0A2G5CA88"/>
<evidence type="ECO:0000259" key="6">
    <source>
        <dbReference type="Pfam" id="PF00251"/>
    </source>
</evidence>
<dbReference type="GO" id="GO:0005975">
    <property type="term" value="P:carbohydrate metabolic process"/>
    <property type="evidence" value="ECO:0007669"/>
    <property type="project" value="InterPro"/>
</dbReference>
<dbReference type="Gene3D" id="2.60.120.560">
    <property type="entry name" value="Exo-inulinase, domain 1"/>
    <property type="match status" value="1"/>
</dbReference>
<dbReference type="Gene3D" id="2.115.10.20">
    <property type="entry name" value="Glycosyl hydrolase domain, family 43"/>
    <property type="match status" value="1"/>
</dbReference>
<feature type="domain" description="Glycosyl hydrolase family 32 N-terminal" evidence="6">
    <location>
        <begin position="84"/>
        <end position="401"/>
    </location>
</feature>
<keyword evidence="9" id="KW-1185">Reference proteome</keyword>
<dbReference type="Pfam" id="PF08244">
    <property type="entry name" value="Glyco_hydro_32C"/>
    <property type="match status" value="1"/>
</dbReference>
<evidence type="ECO:0000313" key="9">
    <source>
        <dbReference type="Proteomes" id="UP000230069"/>
    </source>
</evidence>
<evidence type="ECO:0000259" key="7">
    <source>
        <dbReference type="Pfam" id="PF08244"/>
    </source>
</evidence>
<dbReference type="SUPFAM" id="SSF49899">
    <property type="entry name" value="Concanavalin A-like lectins/glucanases"/>
    <property type="match status" value="1"/>
</dbReference>
<dbReference type="GO" id="GO:0004553">
    <property type="term" value="F:hydrolase activity, hydrolyzing O-glycosyl compounds"/>
    <property type="evidence" value="ECO:0007669"/>
    <property type="project" value="InterPro"/>
</dbReference>
<dbReference type="FunFam" id="2.115.10.20:FF:000001">
    <property type="entry name" value="Beta-fructofuranosidase, insoluble isoenzyme CWINV1"/>
    <property type="match status" value="1"/>
</dbReference>
<sequence>LCYLEHSSSRLFFSISLLSIFFTDFSFSFLSIMEIFKPKLCWVFMVLCLNLINYNGVEGFHRILPEYQSVSATSIDPDHRTGYHFQPPMHWINDPNAPMYYKGFYHLFYQYNPYGSTWGNIVWAHSYSKDLINWIPLEPAIYPSAPFDINGTWSGSATILPGNKPIILYTGLDTEYRQVQNIAFPKNASDPLLREWFKPDYNPVINPNKYMNATAFRDPTTAWYGKDGFWRVSVGHKRRNRGIAEVYRTRDFKTWTRGKHPLHSAADTGMWECPDFFPVSLKGTEGLETSVNGNHVKHILKVSLDLTRFDIYMIGSYNAGKERFIPDATSVDNSTGLRYDYGNFYASKTFFDEKNNRRILFGWANESDTKIDDIRKGWAGIQAIPRTLWLDQSGKQLIQWPIKELESIRGNAVHMTNVPLAEGARIEIKGITSAQADVEVTFSLPSLEYAEPFDPTWVDAEQACGSKDPNTLAGIGPFGLLTLASQNVEEYTPVFFHVFKFEDKPVVLMCSGGKMSSLDPDNYKPSFGGYVNVDVKDGSLSLRSLIDHSVVESFGAGGKTCITSRSYPTIAKGANTHLYLFNNGSIPVTVKNLDAWSMGKPRMNI</sequence>
<accession>A0A2G5CA88</accession>
<dbReference type="InterPro" id="IPR013189">
    <property type="entry name" value="Glyco_hydro_32_C"/>
</dbReference>
<reference evidence="8 9" key="1">
    <citation type="submission" date="2017-09" db="EMBL/GenBank/DDBJ databases">
        <title>WGS assembly of Aquilegia coerulea Goldsmith.</title>
        <authorList>
            <person name="Hodges S."/>
            <person name="Kramer E."/>
            <person name="Nordborg M."/>
            <person name="Tomkins J."/>
            <person name="Borevitz J."/>
            <person name="Derieg N."/>
            <person name="Yan J."/>
            <person name="Mihaltcheva S."/>
            <person name="Hayes R.D."/>
            <person name="Rokhsar D."/>
        </authorList>
    </citation>
    <scope>NUCLEOTIDE SEQUENCE [LARGE SCALE GENOMIC DNA]</scope>
    <source>
        <strain evidence="9">cv. Goldsmith</strain>
    </source>
</reference>
<dbReference type="InterPro" id="IPR001362">
    <property type="entry name" value="Glyco_hydro_32"/>
</dbReference>
<gene>
    <name evidence="8" type="ORF">AQUCO_07200084v1</name>
</gene>
<evidence type="ECO:0000256" key="1">
    <source>
        <dbReference type="ARBA" id="ARBA00009902"/>
    </source>
</evidence>
<dbReference type="EMBL" id="KZ305089">
    <property type="protein sequence ID" value="PIA28194.1"/>
    <property type="molecule type" value="Genomic_DNA"/>
</dbReference>
<comment type="similarity">
    <text evidence="1 4">Belongs to the glycosyl hydrolase 32 family.</text>
</comment>
<keyword evidence="5" id="KW-1133">Transmembrane helix</keyword>
<evidence type="ECO:0000256" key="2">
    <source>
        <dbReference type="ARBA" id="ARBA00022801"/>
    </source>
</evidence>
<keyword evidence="5" id="KW-0812">Transmembrane</keyword>
<dbReference type="PROSITE" id="PS00609">
    <property type="entry name" value="GLYCOSYL_HYDROL_F32"/>
    <property type="match status" value="1"/>
</dbReference>
<feature type="non-terminal residue" evidence="8">
    <location>
        <position position="1"/>
    </location>
</feature>
<dbReference type="SMART" id="SM00640">
    <property type="entry name" value="Glyco_32"/>
    <property type="match status" value="1"/>
</dbReference>
<dbReference type="InterPro" id="IPR013148">
    <property type="entry name" value="Glyco_hydro_32_N"/>
</dbReference>
<dbReference type="FunFam" id="2.60.120.560:FF:000002">
    <property type="entry name" value="Beta-fructofuranosidase, insoluble isoenzyme CWINV1"/>
    <property type="match status" value="1"/>
</dbReference>
<proteinExistence type="inferred from homology"/>
<evidence type="ECO:0000256" key="5">
    <source>
        <dbReference type="SAM" id="Phobius"/>
    </source>
</evidence>
<keyword evidence="3 4" id="KW-0326">Glycosidase</keyword>
<feature type="domain" description="Glycosyl hydrolase family 32 C-terminal" evidence="7">
    <location>
        <begin position="404"/>
        <end position="597"/>
    </location>
</feature>
<keyword evidence="2 4" id="KW-0378">Hydrolase</keyword>
<dbReference type="InterPro" id="IPR018053">
    <property type="entry name" value="Glyco_hydro_32_AS"/>
</dbReference>
<dbReference type="InterPro" id="IPR023296">
    <property type="entry name" value="Glyco_hydro_beta-prop_sf"/>
</dbReference>
<feature type="transmembrane region" description="Helical" evidence="5">
    <location>
        <begin position="12"/>
        <end position="33"/>
    </location>
</feature>
<evidence type="ECO:0000313" key="8">
    <source>
        <dbReference type="EMBL" id="PIA28194.1"/>
    </source>
</evidence>
<evidence type="ECO:0008006" key="10">
    <source>
        <dbReference type="Google" id="ProtNLM"/>
    </source>
</evidence>
<dbReference type="PANTHER" id="PTHR31953">
    <property type="entry name" value="BETA-FRUCTOFURANOSIDASE, INSOLUBLE ISOENZYME CWINV1-RELATED"/>
    <property type="match status" value="1"/>
</dbReference>
<dbReference type="InterPro" id="IPR013320">
    <property type="entry name" value="ConA-like_dom_sf"/>
</dbReference>
<evidence type="ECO:0000256" key="3">
    <source>
        <dbReference type="ARBA" id="ARBA00023295"/>
    </source>
</evidence>